<feature type="transmembrane region" description="Helical" evidence="1">
    <location>
        <begin position="92"/>
        <end position="114"/>
    </location>
</feature>
<reference evidence="2" key="1">
    <citation type="submission" date="2021-02" db="EMBL/GenBank/DDBJ databases">
        <authorList>
            <person name="Dougan E. K."/>
            <person name="Rhodes N."/>
            <person name="Thang M."/>
            <person name="Chan C."/>
        </authorList>
    </citation>
    <scope>NUCLEOTIDE SEQUENCE</scope>
</reference>
<comment type="caution">
    <text evidence="2">The sequence shown here is derived from an EMBL/GenBank/DDBJ whole genome shotgun (WGS) entry which is preliminary data.</text>
</comment>
<sequence length="190" mass="21399">MFKSTGSSLSLLSVLFGCLGACVVWSWFVCGVRLAVLCFFGGGRFSLWSVCGVSLRGSVWFLFVFVLPFFVFLPLLFLCGCCGLFSPFCSWVFFPFVLVWSSSLLFCFSSCLVLPSLVVFFSFVLFFFVLGVAFSCGFLLFCFVFLRGWCGLPFFLFPSFSFPFSLCFLSFVSLGSSLLSKLPWFEKFFL</sequence>
<feature type="transmembrane region" description="Helical" evidence="1">
    <location>
        <begin position="152"/>
        <end position="179"/>
    </location>
</feature>
<dbReference type="PROSITE" id="PS51257">
    <property type="entry name" value="PROKAR_LIPOPROTEIN"/>
    <property type="match status" value="1"/>
</dbReference>
<accession>A0A813JBU0</accession>
<feature type="transmembrane region" description="Helical" evidence="1">
    <location>
        <begin position="121"/>
        <end position="146"/>
    </location>
</feature>
<protein>
    <submittedName>
        <fullName evidence="2">Uncharacterized protein</fullName>
    </submittedName>
</protein>
<name>A0A813JBU0_POLGL</name>
<organism evidence="2 3">
    <name type="scientific">Polarella glacialis</name>
    <name type="common">Dinoflagellate</name>
    <dbReference type="NCBI Taxonomy" id="89957"/>
    <lineage>
        <taxon>Eukaryota</taxon>
        <taxon>Sar</taxon>
        <taxon>Alveolata</taxon>
        <taxon>Dinophyceae</taxon>
        <taxon>Suessiales</taxon>
        <taxon>Suessiaceae</taxon>
        <taxon>Polarella</taxon>
    </lineage>
</organism>
<keyword evidence="1" id="KW-0472">Membrane</keyword>
<dbReference type="EMBL" id="CAJNNW010022926">
    <property type="protein sequence ID" value="CAE8669977.1"/>
    <property type="molecule type" value="Genomic_DNA"/>
</dbReference>
<evidence type="ECO:0000313" key="2">
    <source>
        <dbReference type="EMBL" id="CAE8669977.1"/>
    </source>
</evidence>
<dbReference type="AlphaFoldDB" id="A0A813JBU0"/>
<evidence type="ECO:0000256" key="1">
    <source>
        <dbReference type="SAM" id="Phobius"/>
    </source>
</evidence>
<proteinExistence type="predicted"/>
<gene>
    <name evidence="2" type="ORF">PGLA2088_LOCUS17338</name>
</gene>
<dbReference type="Proteomes" id="UP000626109">
    <property type="component" value="Unassembled WGS sequence"/>
</dbReference>
<keyword evidence="1" id="KW-0812">Transmembrane</keyword>
<feature type="transmembrane region" description="Helical" evidence="1">
    <location>
        <begin position="9"/>
        <end position="28"/>
    </location>
</feature>
<evidence type="ECO:0000313" key="3">
    <source>
        <dbReference type="Proteomes" id="UP000626109"/>
    </source>
</evidence>
<feature type="transmembrane region" description="Helical" evidence="1">
    <location>
        <begin position="60"/>
        <end position="86"/>
    </location>
</feature>
<keyword evidence="1" id="KW-1133">Transmembrane helix</keyword>